<keyword evidence="1" id="KW-0732">Signal</keyword>
<reference evidence="2 3" key="2">
    <citation type="submission" date="2020-08" db="EMBL/GenBank/DDBJ databases">
        <title>Stappia taiwanensis sp. nov., isolated from a coastal thermal spring.</title>
        <authorList>
            <person name="Kampfer P."/>
        </authorList>
    </citation>
    <scope>NUCLEOTIDE SEQUENCE [LARGE SCALE GENOMIC DNA]</scope>
    <source>
        <strain evidence="2 3">DSM 23284</strain>
    </source>
</reference>
<gene>
    <name evidence="2" type="ORF">H1W37_16600</name>
</gene>
<dbReference type="EMBL" id="JACEON010000017">
    <property type="protein sequence ID" value="MBA4613281.1"/>
    <property type="molecule type" value="Genomic_DNA"/>
</dbReference>
<protein>
    <submittedName>
        <fullName evidence="2">Uncharacterized protein</fullName>
    </submittedName>
</protein>
<comment type="caution">
    <text evidence="2">The sequence shown here is derived from an EMBL/GenBank/DDBJ whole genome shotgun (WGS) entry which is preliminary data.</text>
</comment>
<evidence type="ECO:0000313" key="2">
    <source>
        <dbReference type="EMBL" id="MBA4613281.1"/>
    </source>
</evidence>
<dbReference type="AlphaFoldDB" id="A0A838XW80"/>
<sequence length="146" mass="15290">MTPRLTRIAAAALCAAPWLAGGGTSGPALADNDPVAVLARNLPAQVQALRRLDGPADSGTGFILIREGARDRLFVRHATGSSTPVIIEIAEVSALDGRVADLRSEADAHGVVAFVDVVTAGHEETTYELFLEKEDPAAYLFQPASN</sequence>
<organism evidence="2 3">
    <name type="scientific">Stappia taiwanensis</name>
    <dbReference type="NCBI Taxonomy" id="992267"/>
    <lineage>
        <taxon>Bacteria</taxon>
        <taxon>Pseudomonadati</taxon>
        <taxon>Pseudomonadota</taxon>
        <taxon>Alphaproteobacteria</taxon>
        <taxon>Hyphomicrobiales</taxon>
        <taxon>Stappiaceae</taxon>
        <taxon>Stappia</taxon>
    </lineage>
</organism>
<name>A0A838XW80_9HYPH</name>
<evidence type="ECO:0000256" key="1">
    <source>
        <dbReference type="SAM" id="SignalP"/>
    </source>
</evidence>
<proteinExistence type="predicted"/>
<dbReference type="RefSeq" id="WP_181761476.1">
    <property type="nucleotide sequence ID" value="NZ_BMCR01000001.1"/>
</dbReference>
<keyword evidence="3" id="KW-1185">Reference proteome</keyword>
<feature type="signal peptide" evidence="1">
    <location>
        <begin position="1"/>
        <end position="20"/>
    </location>
</feature>
<evidence type="ECO:0000313" key="3">
    <source>
        <dbReference type="Proteomes" id="UP000559404"/>
    </source>
</evidence>
<reference evidence="2 3" key="1">
    <citation type="submission" date="2020-07" db="EMBL/GenBank/DDBJ databases">
        <authorList>
            <person name="Li M."/>
        </authorList>
    </citation>
    <scope>NUCLEOTIDE SEQUENCE [LARGE SCALE GENOMIC DNA]</scope>
    <source>
        <strain evidence="2 3">DSM 23284</strain>
    </source>
</reference>
<dbReference type="Proteomes" id="UP000559404">
    <property type="component" value="Unassembled WGS sequence"/>
</dbReference>
<feature type="chain" id="PRO_5032484689" evidence="1">
    <location>
        <begin position="21"/>
        <end position="146"/>
    </location>
</feature>
<accession>A0A838XW80</accession>